<comment type="similarity">
    <text evidence="2">Belongs to the PhoH family.</text>
</comment>
<keyword evidence="4" id="KW-0547">Nucleotide-binding</keyword>
<dbReference type="InterPro" id="IPR036612">
    <property type="entry name" value="KH_dom_type_1_sf"/>
</dbReference>
<evidence type="ECO:0000313" key="8">
    <source>
        <dbReference type="Proteomes" id="UP000077603"/>
    </source>
</evidence>
<evidence type="ECO:0000256" key="2">
    <source>
        <dbReference type="ARBA" id="ARBA00010393"/>
    </source>
</evidence>
<dbReference type="GO" id="GO:0005829">
    <property type="term" value="C:cytosol"/>
    <property type="evidence" value="ECO:0007669"/>
    <property type="project" value="TreeGrafter"/>
</dbReference>
<dbReference type="STRING" id="588932.DA69_12090"/>
<protein>
    <recommendedName>
        <fullName evidence="6">PhoH-like protein</fullName>
    </recommendedName>
</protein>
<dbReference type="FunFam" id="3.40.50.300:FF:000013">
    <property type="entry name" value="PhoH family ATPase"/>
    <property type="match status" value="1"/>
</dbReference>
<dbReference type="GO" id="GO:0003723">
    <property type="term" value="F:RNA binding"/>
    <property type="evidence" value="ECO:0007669"/>
    <property type="project" value="InterPro"/>
</dbReference>
<evidence type="ECO:0000256" key="6">
    <source>
        <dbReference type="ARBA" id="ARBA00039970"/>
    </source>
</evidence>
<evidence type="ECO:0000313" key="7">
    <source>
        <dbReference type="EMBL" id="ANF55411.1"/>
    </source>
</evidence>
<evidence type="ECO:0000256" key="3">
    <source>
        <dbReference type="ARBA" id="ARBA00022490"/>
    </source>
</evidence>
<dbReference type="InterPro" id="IPR027417">
    <property type="entry name" value="P-loop_NTPase"/>
</dbReference>
<dbReference type="SUPFAM" id="SSF52540">
    <property type="entry name" value="P-loop containing nucleoside triphosphate hydrolases"/>
    <property type="match status" value="1"/>
</dbReference>
<dbReference type="Proteomes" id="UP000077603">
    <property type="component" value="Chromosome"/>
</dbReference>
<keyword evidence="3" id="KW-0963">Cytoplasm</keyword>
<evidence type="ECO:0000256" key="5">
    <source>
        <dbReference type="ARBA" id="ARBA00022840"/>
    </source>
</evidence>
<evidence type="ECO:0000256" key="1">
    <source>
        <dbReference type="ARBA" id="ARBA00004496"/>
    </source>
</evidence>
<dbReference type="eggNOG" id="COG1702">
    <property type="taxonomic scope" value="Bacteria"/>
</dbReference>
<dbReference type="InterPro" id="IPR051451">
    <property type="entry name" value="PhoH2-like"/>
</dbReference>
<dbReference type="GO" id="GO:0005524">
    <property type="term" value="F:ATP binding"/>
    <property type="evidence" value="ECO:0007669"/>
    <property type="project" value="UniProtKB-KW"/>
</dbReference>
<dbReference type="EMBL" id="CP015614">
    <property type="protein sequence ID" value="ANF55411.1"/>
    <property type="molecule type" value="Genomic_DNA"/>
</dbReference>
<accession>A0A172Y844</accession>
<organism evidence="7 8">
    <name type="scientific">Brevundimonas naejangsanensis</name>
    <dbReference type="NCBI Taxonomy" id="588932"/>
    <lineage>
        <taxon>Bacteria</taxon>
        <taxon>Pseudomonadati</taxon>
        <taxon>Pseudomonadota</taxon>
        <taxon>Alphaproteobacteria</taxon>
        <taxon>Caulobacterales</taxon>
        <taxon>Caulobacteraceae</taxon>
        <taxon>Brevundimonas</taxon>
    </lineage>
</organism>
<dbReference type="AlphaFoldDB" id="A0A172Y844"/>
<reference evidence="7 8" key="1">
    <citation type="journal article" date="2014" name="Genome Announc.">
        <title>Genome Sequence of a Promising Hydrogen-Producing Facultative Anaerobic Bacterium, Brevundimonas naejangsanensis Strain B1.</title>
        <authorList>
            <person name="Su H."/>
            <person name="Zhang T."/>
            <person name="Bao M."/>
            <person name="Jiang Y."/>
            <person name="Wang Y."/>
            <person name="Tan T."/>
        </authorList>
    </citation>
    <scope>NUCLEOTIDE SEQUENCE [LARGE SCALE GENOMIC DNA]</scope>
    <source>
        <strain evidence="7 8">B1</strain>
    </source>
</reference>
<name>A0A172Y844_9CAUL</name>
<dbReference type="Pfam" id="PF02562">
    <property type="entry name" value="PhoH"/>
    <property type="match status" value="1"/>
</dbReference>
<dbReference type="InterPro" id="IPR003714">
    <property type="entry name" value="PhoH"/>
</dbReference>
<dbReference type="PANTHER" id="PTHR30473">
    <property type="entry name" value="PROTEIN PHOH"/>
    <property type="match status" value="1"/>
</dbReference>
<dbReference type="PANTHER" id="PTHR30473:SF1">
    <property type="entry name" value="PHOH-LIKE PROTEIN"/>
    <property type="match status" value="1"/>
</dbReference>
<evidence type="ECO:0000256" key="4">
    <source>
        <dbReference type="ARBA" id="ARBA00022741"/>
    </source>
</evidence>
<comment type="subcellular location">
    <subcellularLocation>
        <location evidence="1">Cytoplasm</location>
    </subcellularLocation>
</comment>
<dbReference type="RefSeq" id="WP_025976465.1">
    <property type="nucleotide sequence ID" value="NZ_CP015614.1"/>
</dbReference>
<keyword evidence="5" id="KW-0067">ATP-binding</keyword>
<dbReference type="OrthoDB" id="9805148at2"/>
<keyword evidence="8" id="KW-1185">Reference proteome</keyword>
<gene>
    <name evidence="7" type="ORF">DA69_12090</name>
</gene>
<sequence>MARESEFLSLSDAALRAVIGPQSRHLALIEDAFKVLVETPGGGVSINGSTRDRAQARRVIEALSTRAEAGAEITEADVRTALGAAVTQPRAEPAGRSQGRSMGRSVPEGAALPVGRRGAIAPKTASQARYLEMLGRCELTFGVGPAGTGKTFLAAAYGASLLKRGQVDRLVITRPAVEAGEKLGFLPGDLNEKVDPYLAPIWESLNDILGVDDVRRRREKGEIEAAPIAFMRGRTLSHAFIIVDEAQNTSRMQMKMVLTRLGEGARMVVTGDPSQVDLLNPRDSGLAHALRILKDVEGVGVQQFKSEDVVRHAMVERIVRAYDSDAARSRPFPDLEDDA</sequence>
<proteinExistence type="inferred from homology"/>
<dbReference type="KEGG" id="bne:DA69_12090"/>
<dbReference type="SUPFAM" id="SSF54791">
    <property type="entry name" value="Eukaryotic type KH-domain (KH-domain type I)"/>
    <property type="match status" value="1"/>
</dbReference>
<dbReference type="Gene3D" id="3.40.50.300">
    <property type="entry name" value="P-loop containing nucleotide triphosphate hydrolases"/>
    <property type="match status" value="1"/>
</dbReference>